<gene>
    <name evidence="2" type="ORF">FB459_0273</name>
</gene>
<name>A0A542EC98_9MICO</name>
<dbReference type="AlphaFoldDB" id="A0A542EC98"/>
<proteinExistence type="predicted"/>
<comment type="caution">
    <text evidence="2">The sequence shown here is derived from an EMBL/GenBank/DDBJ whole genome shotgun (WGS) entry which is preliminary data.</text>
</comment>
<evidence type="ECO:0008006" key="4">
    <source>
        <dbReference type="Google" id="ProtNLM"/>
    </source>
</evidence>
<feature type="signal peptide" evidence="1">
    <location>
        <begin position="1"/>
        <end position="26"/>
    </location>
</feature>
<organism evidence="2 3">
    <name type="scientific">Yimella lutea</name>
    <dbReference type="NCBI Taxonomy" id="587872"/>
    <lineage>
        <taxon>Bacteria</taxon>
        <taxon>Bacillati</taxon>
        <taxon>Actinomycetota</taxon>
        <taxon>Actinomycetes</taxon>
        <taxon>Micrococcales</taxon>
        <taxon>Dermacoccaceae</taxon>
        <taxon>Yimella</taxon>
    </lineage>
</organism>
<reference evidence="2 3" key="1">
    <citation type="submission" date="2019-06" db="EMBL/GenBank/DDBJ databases">
        <title>Sequencing the genomes of 1000 actinobacteria strains.</title>
        <authorList>
            <person name="Klenk H.-P."/>
        </authorList>
    </citation>
    <scope>NUCLEOTIDE SEQUENCE [LARGE SCALE GENOMIC DNA]</scope>
    <source>
        <strain evidence="2 3">DSM 19828</strain>
    </source>
</reference>
<protein>
    <recommendedName>
        <fullName evidence="4">Spore-associated protein A</fullName>
    </recommendedName>
</protein>
<dbReference type="EMBL" id="VFMO01000001">
    <property type="protein sequence ID" value="TQJ12896.1"/>
    <property type="molecule type" value="Genomic_DNA"/>
</dbReference>
<dbReference type="RefSeq" id="WP_141927187.1">
    <property type="nucleotide sequence ID" value="NZ_BAABCI010000004.1"/>
</dbReference>
<keyword evidence="1" id="KW-0732">Signal</keyword>
<evidence type="ECO:0000313" key="3">
    <source>
        <dbReference type="Proteomes" id="UP000320806"/>
    </source>
</evidence>
<dbReference type="OrthoDB" id="1099523at2"/>
<keyword evidence="3" id="KW-1185">Reference proteome</keyword>
<accession>A0A542EC98</accession>
<dbReference type="Proteomes" id="UP000320806">
    <property type="component" value="Unassembled WGS sequence"/>
</dbReference>
<evidence type="ECO:0000313" key="2">
    <source>
        <dbReference type="EMBL" id="TQJ12896.1"/>
    </source>
</evidence>
<evidence type="ECO:0000256" key="1">
    <source>
        <dbReference type="SAM" id="SignalP"/>
    </source>
</evidence>
<sequence>MRNMKITGSLAVAGAIAIGGIGLANAGGASAHSASDVIRQGCGSGYSVVKDGHRGIYKNGKKWGDVYLTYNATNGMNCVVTRKVAWHGTYTPTLARLDVANDGRGYVQDWKKYKYFAATKAYGKGKCVAYWGDIRPGWDARPHASAGRWTWGNCG</sequence>
<feature type="chain" id="PRO_5038645949" description="Spore-associated protein A" evidence="1">
    <location>
        <begin position="27"/>
        <end position="155"/>
    </location>
</feature>